<dbReference type="InterPro" id="IPR014036">
    <property type="entry name" value="DeoR-like_C"/>
</dbReference>
<dbReference type="EMBL" id="CP042387">
    <property type="protein sequence ID" value="QEA44279.1"/>
    <property type="molecule type" value="Genomic_DNA"/>
</dbReference>
<dbReference type="PRINTS" id="PR00037">
    <property type="entry name" value="HTHLACR"/>
</dbReference>
<dbReference type="SMART" id="SM01134">
    <property type="entry name" value="DeoRC"/>
    <property type="match status" value="1"/>
</dbReference>
<evidence type="ECO:0000256" key="2">
    <source>
        <dbReference type="ARBA" id="ARBA00023125"/>
    </source>
</evidence>
<dbReference type="Pfam" id="PF08220">
    <property type="entry name" value="HTH_DeoR"/>
    <property type="match status" value="1"/>
</dbReference>
<protein>
    <submittedName>
        <fullName evidence="5">DeoR/GlpR transcriptional regulator</fullName>
    </submittedName>
</protein>
<evidence type="ECO:0000313" key="6">
    <source>
        <dbReference type="Proteomes" id="UP000321298"/>
    </source>
</evidence>
<dbReference type="InterPro" id="IPR001034">
    <property type="entry name" value="DeoR_HTH"/>
</dbReference>
<dbReference type="Pfam" id="PF00455">
    <property type="entry name" value="DeoRC"/>
    <property type="match status" value="1"/>
</dbReference>
<dbReference type="GO" id="GO:0003700">
    <property type="term" value="F:DNA-binding transcription factor activity"/>
    <property type="evidence" value="ECO:0007669"/>
    <property type="project" value="InterPro"/>
</dbReference>
<evidence type="ECO:0000313" key="5">
    <source>
        <dbReference type="EMBL" id="QEA44279.1"/>
    </source>
</evidence>
<feature type="domain" description="HTH deoR-type" evidence="4">
    <location>
        <begin position="3"/>
        <end position="58"/>
    </location>
</feature>
<dbReference type="GO" id="GO:0003677">
    <property type="term" value="F:DNA binding"/>
    <property type="evidence" value="ECO:0007669"/>
    <property type="project" value="UniProtKB-KW"/>
</dbReference>
<dbReference type="InterPro" id="IPR036388">
    <property type="entry name" value="WH-like_DNA-bd_sf"/>
</dbReference>
<sequence length="254" mass="27623">MIVEERKKRLRDIIQKNQFVSLQELKQATQTSLSTVRRDLADLAAEGVVRRVHGGVELITPDRDNMTVYERRTIYQADKQQIAKRAAAELKGGEMIFLDAGTTTGEVIPYLADKKPAVTMVTNSVHHAAKLSDLMIPVMIIGGQVKQTTDAVIGATAVNQINHMVFQTSFIGADGLSVDFGLTTPDLEEAAIKKAVVERSQASYVLADASKIGTASFAKAVDLSQVTLITTQLTADQSQALHQVMTVIEAEETK</sequence>
<keyword evidence="6" id="KW-1185">Reference proteome</keyword>
<dbReference type="SUPFAM" id="SSF100950">
    <property type="entry name" value="NagB/RpiA/CoA transferase-like"/>
    <property type="match status" value="1"/>
</dbReference>
<name>A0AAP9ED68_LEULA</name>
<accession>A0AAP9ED68</accession>
<dbReference type="SUPFAM" id="SSF46785">
    <property type="entry name" value="Winged helix' DNA-binding domain"/>
    <property type="match status" value="1"/>
</dbReference>
<dbReference type="RefSeq" id="WP_147001143.1">
    <property type="nucleotide sequence ID" value="NZ_CP042387.1"/>
</dbReference>
<dbReference type="InterPro" id="IPR036390">
    <property type="entry name" value="WH_DNA-bd_sf"/>
</dbReference>
<dbReference type="GeneID" id="66531780"/>
<dbReference type="PROSITE" id="PS51000">
    <property type="entry name" value="HTH_DEOR_2"/>
    <property type="match status" value="1"/>
</dbReference>
<evidence type="ECO:0000256" key="3">
    <source>
        <dbReference type="ARBA" id="ARBA00023163"/>
    </source>
</evidence>
<dbReference type="Gene3D" id="3.40.50.1360">
    <property type="match status" value="1"/>
</dbReference>
<keyword evidence="2" id="KW-0238">DNA-binding</keyword>
<dbReference type="PROSITE" id="PS00894">
    <property type="entry name" value="HTH_DEOR_1"/>
    <property type="match status" value="1"/>
</dbReference>
<dbReference type="Gene3D" id="1.10.10.10">
    <property type="entry name" value="Winged helix-like DNA-binding domain superfamily/Winged helix DNA-binding domain"/>
    <property type="match status" value="1"/>
</dbReference>
<gene>
    <name evidence="5" type="ORF">FGL83_06185</name>
</gene>
<dbReference type="PANTHER" id="PTHR30363:SF56">
    <property type="entry name" value="TRANSCRIPTIONAL REGULATOR, DEOR FAMILY"/>
    <property type="match status" value="1"/>
</dbReference>
<keyword evidence="3" id="KW-0804">Transcription</keyword>
<dbReference type="AlphaFoldDB" id="A0AAP9ED68"/>
<dbReference type="PANTHER" id="PTHR30363">
    <property type="entry name" value="HTH-TYPE TRANSCRIPTIONAL REGULATOR SRLR-RELATED"/>
    <property type="match status" value="1"/>
</dbReference>
<keyword evidence="1" id="KW-0805">Transcription regulation</keyword>
<organism evidence="5 6">
    <name type="scientific">Leuconostoc lactis</name>
    <dbReference type="NCBI Taxonomy" id="1246"/>
    <lineage>
        <taxon>Bacteria</taxon>
        <taxon>Bacillati</taxon>
        <taxon>Bacillota</taxon>
        <taxon>Bacilli</taxon>
        <taxon>Lactobacillales</taxon>
        <taxon>Lactobacillaceae</taxon>
        <taxon>Leuconostoc</taxon>
    </lineage>
</organism>
<proteinExistence type="predicted"/>
<reference evidence="5 6" key="1">
    <citation type="submission" date="2019-06" db="EMBL/GenBank/DDBJ databases">
        <title>Genome analyses of bacteria isolated from kimchi.</title>
        <authorList>
            <person name="Lee S."/>
            <person name="Ahn S."/>
            <person name="Roh S."/>
        </authorList>
    </citation>
    <scope>NUCLEOTIDE SEQUENCE [LARGE SCALE GENOMIC DNA]</scope>
    <source>
        <strain evidence="5 6">CBA3625</strain>
    </source>
</reference>
<dbReference type="InterPro" id="IPR018356">
    <property type="entry name" value="Tscrpt_reg_HTH_DeoR_CS"/>
</dbReference>
<evidence type="ECO:0000256" key="1">
    <source>
        <dbReference type="ARBA" id="ARBA00023015"/>
    </source>
</evidence>
<evidence type="ECO:0000259" key="4">
    <source>
        <dbReference type="PROSITE" id="PS51000"/>
    </source>
</evidence>
<dbReference type="SMART" id="SM00420">
    <property type="entry name" value="HTH_DEOR"/>
    <property type="match status" value="1"/>
</dbReference>
<dbReference type="InterPro" id="IPR037171">
    <property type="entry name" value="NagB/RpiA_transferase-like"/>
</dbReference>
<dbReference type="Proteomes" id="UP000321298">
    <property type="component" value="Chromosome"/>
</dbReference>
<dbReference type="InterPro" id="IPR050313">
    <property type="entry name" value="Carb_Metab_HTH_regulators"/>
</dbReference>